<dbReference type="AlphaFoldDB" id="Q23EZ6"/>
<dbReference type="InParanoid" id="Q23EZ6"/>
<sequence length="300" mass="36003">MDYNNTNISKIINPSIPQVNNFQDEDQIYDLYNNKTQLLQKNISPYGQTQIEEQEQNFENLNDYLEISFENYKSFSEFQNEEEEEEVKELENQEQEQFSICSDEDLFEISINTHKIDDNTQHQLDYYFIYRQRTVLIQKKYEQNIQQQQQQQQQENAIVNYFQIQLQQFINEGLEENSTSNQQSKKINLIQDKQLTTFNQINKYTKSSERQFQYQPQKKVNMSLQNAGHRSKKFAKKINTLNKLQHKKIKPQFKIVNTKTQQTIKQTENISYPNQNDQFQQTNNNNNIRQQESNNSLDLS</sequence>
<dbReference type="GeneID" id="7839699"/>
<keyword evidence="1" id="KW-0175">Coiled coil</keyword>
<evidence type="ECO:0000256" key="2">
    <source>
        <dbReference type="SAM" id="MobiDB-lite"/>
    </source>
</evidence>
<proteinExistence type="predicted"/>
<evidence type="ECO:0000313" key="3">
    <source>
        <dbReference type="EMBL" id="EAR95109.1"/>
    </source>
</evidence>
<accession>Q23EZ6</accession>
<evidence type="ECO:0000313" key="4">
    <source>
        <dbReference type="Proteomes" id="UP000009168"/>
    </source>
</evidence>
<dbReference type="Proteomes" id="UP000009168">
    <property type="component" value="Unassembled WGS sequence"/>
</dbReference>
<gene>
    <name evidence="3" type="ORF">TTHERM_00641370</name>
</gene>
<keyword evidence="4" id="KW-1185">Reference proteome</keyword>
<dbReference type="KEGG" id="tet:TTHERM_00641370"/>
<dbReference type="RefSeq" id="XP_001015354.1">
    <property type="nucleotide sequence ID" value="XM_001015354.1"/>
</dbReference>
<feature type="coiled-coil region" evidence="1">
    <location>
        <begin position="73"/>
        <end position="100"/>
    </location>
</feature>
<evidence type="ECO:0000256" key="1">
    <source>
        <dbReference type="SAM" id="Coils"/>
    </source>
</evidence>
<protein>
    <submittedName>
        <fullName evidence="3">Uncharacterized protein</fullName>
    </submittedName>
</protein>
<feature type="compositionally biased region" description="Low complexity" evidence="2">
    <location>
        <begin position="274"/>
        <end position="300"/>
    </location>
</feature>
<name>Q23EZ6_TETTS</name>
<organism evidence="3 4">
    <name type="scientific">Tetrahymena thermophila (strain SB210)</name>
    <dbReference type="NCBI Taxonomy" id="312017"/>
    <lineage>
        <taxon>Eukaryota</taxon>
        <taxon>Sar</taxon>
        <taxon>Alveolata</taxon>
        <taxon>Ciliophora</taxon>
        <taxon>Intramacronucleata</taxon>
        <taxon>Oligohymenophorea</taxon>
        <taxon>Hymenostomatida</taxon>
        <taxon>Tetrahymenina</taxon>
        <taxon>Tetrahymenidae</taxon>
        <taxon>Tetrahymena</taxon>
    </lineage>
</organism>
<reference evidence="4" key="1">
    <citation type="journal article" date="2006" name="PLoS Biol.">
        <title>Macronuclear genome sequence of the ciliate Tetrahymena thermophila, a model eukaryote.</title>
        <authorList>
            <person name="Eisen J.A."/>
            <person name="Coyne R.S."/>
            <person name="Wu M."/>
            <person name="Wu D."/>
            <person name="Thiagarajan M."/>
            <person name="Wortman J.R."/>
            <person name="Badger J.H."/>
            <person name="Ren Q."/>
            <person name="Amedeo P."/>
            <person name="Jones K.M."/>
            <person name="Tallon L.J."/>
            <person name="Delcher A.L."/>
            <person name="Salzberg S.L."/>
            <person name="Silva J.C."/>
            <person name="Haas B.J."/>
            <person name="Majoros W.H."/>
            <person name="Farzad M."/>
            <person name="Carlton J.M."/>
            <person name="Smith R.K. Jr."/>
            <person name="Garg J."/>
            <person name="Pearlman R.E."/>
            <person name="Karrer K.M."/>
            <person name="Sun L."/>
            <person name="Manning G."/>
            <person name="Elde N.C."/>
            <person name="Turkewitz A.P."/>
            <person name="Asai D.J."/>
            <person name="Wilkes D.E."/>
            <person name="Wang Y."/>
            <person name="Cai H."/>
            <person name="Collins K."/>
            <person name="Stewart B.A."/>
            <person name="Lee S.R."/>
            <person name="Wilamowska K."/>
            <person name="Weinberg Z."/>
            <person name="Ruzzo W.L."/>
            <person name="Wloga D."/>
            <person name="Gaertig J."/>
            <person name="Frankel J."/>
            <person name="Tsao C.-C."/>
            <person name="Gorovsky M.A."/>
            <person name="Keeling P.J."/>
            <person name="Waller R.F."/>
            <person name="Patron N.J."/>
            <person name="Cherry J.M."/>
            <person name="Stover N.A."/>
            <person name="Krieger C.J."/>
            <person name="del Toro C."/>
            <person name="Ryder H.F."/>
            <person name="Williamson S.C."/>
            <person name="Barbeau R.A."/>
            <person name="Hamilton E.P."/>
            <person name="Orias E."/>
        </authorList>
    </citation>
    <scope>NUCLEOTIDE SEQUENCE [LARGE SCALE GENOMIC DNA]</scope>
    <source>
        <strain evidence="4">SB210</strain>
    </source>
</reference>
<dbReference type="EMBL" id="GG662707">
    <property type="protein sequence ID" value="EAR95109.1"/>
    <property type="molecule type" value="Genomic_DNA"/>
</dbReference>
<dbReference type="HOGENOM" id="CLU_929016_0_0_1"/>
<feature type="region of interest" description="Disordered" evidence="2">
    <location>
        <begin position="272"/>
        <end position="300"/>
    </location>
</feature>